<dbReference type="Pfam" id="PF09359">
    <property type="entry name" value="VTC"/>
    <property type="match status" value="1"/>
</dbReference>
<dbReference type="Proteomes" id="UP000262621">
    <property type="component" value="Unassembled WGS sequence"/>
</dbReference>
<proteinExistence type="predicted"/>
<evidence type="ECO:0000313" key="4">
    <source>
        <dbReference type="Proteomes" id="UP000262621"/>
    </source>
</evidence>
<comment type="caution">
    <text evidence="3">The sequence shown here is derived from an EMBL/GenBank/DDBJ whole genome shotgun (WGS) entry which is preliminary data.</text>
</comment>
<accession>A0A372FVG5</accession>
<sequence length="525" mass="57750">MLTWRNRAPARPTTRTPSAPIVGPGPAADRDDQAGHALRAPSRLHAFNRYEVKYVVPVGDVPALRAELDARMGRDSHGDRAGYGVWSVYYDTDRLRFYWEKIEGLRFRRKLRVRHYGDRSTITDDSIVHVEIKQRVNRVTQKRRVALPYRLARDFCDRREMVAHHPDQRAFLEEVLELVCGLDLRPVAMTGYQREAFVGRDSDVGLRVTIDHRVRGRDRDFHLGAEAENRLIVPATLAVVEIKANERVPYWLTDLAARANLSIVRMSKYCQSDTEFDEQLADRVDVESFARYVAWQNLLLNFDDMSGPGRNYYLWYDLTSKKFTVVGWDYNLTFSGDAGQGPHEQGRLGGGFRGGGATRPMTGQQDAENEGAAPPGFTAPGTDPPAVAADTPDARPDRAGRPDTGGPGDAGPGNGRPDNAGRGDGGPGGGGPGGAGPGGGGGHLLKERFLARETFTQVYEDAYRELYRQVYADGAALAALDGITEVLSSVDGQDAQTVTDDADRLRTLIGQRTESLAADPVITQS</sequence>
<feature type="region of interest" description="Disordered" evidence="1">
    <location>
        <begin position="336"/>
        <end position="444"/>
    </location>
</feature>
<dbReference type="InterPro" id="IPR014867">
    <property type="entry name" value="Spore_coat_CotH_CotH2/3/7"/>
</dbReference>
<dbReference type="InterPro" id="IPR018966">
    <property type="entry name" value="VTC_domain"/>
</dbReference>
<dbReference type="CDD" id="cd07750">
    <property type="entry name" value="PolyPPase_VTC_like"/>
    <property type="match status" value="1"/>
</dbReference>
<organism evidence="3 4">
    <name type="scientific">Micromonospora craniellae</name>
    <dbReference type="NCBI Taxonomy" id="2294034"/>
    <lineage>
        <taxon>Bacteria</taxon>
        <taxon>Bacillati</taxon>
        <taxon>Actinomycetota</taxon>
        <taxon>Actinomycetes</taxon>
        <taxon>Micromonosporales</taxon>
        <taxon>Micromonosporaceae</taxon>
        <taxon>Micromonospora</taxon>
    </lineage>
</organism>
<dbReference type="Gene3D" id="3.20.100.30">
    <property type="entry name" value="VTC, catalytic tunnel domain"/>
    <property type="match status" value="1"/>
</dbReference>
<name>A0A372FVG5_9ACTN</name>
<feature type="compositionally biased region" description="Gly residues" evidence="1">
    <location>
        <begin position="403"/>
        <end position="414"/>
    </location>
</feature>
<feature type="compositionally biased region" description="Gly residues" evidence="1">
    <location>
        <begin position="422"/>
        <end position="443"/>
    </location>
</feature>
<keyword evidence="4" id="KW-1185">Reference proteome</keyword>
<evidence type="ECO:0000256" key="1">
    <source>
        <dbReference type="SAM" id="MobiDB-lite"/>
    </source>
</evidence>
<protein>
    <submittedName>
        <fullName evidence="3">VTC domain-containing protein</fullName>
    </submittedName>
</protein>
<dbReference type="PANTHER" id="PTHR40050:SF1">
    <property type="entry name" value="INNER SPORE COAT PROTEIN H"/>
    <property type="match status" value="1"/>
</dbReference>
<evidence type="ECO:0000259" key="2">
    <source>
        <dbReference type="Pfam" id="PF09359"/>
    </source>
</evidence>
<evidence type="ECO:0000313" key="3">
    <source>
        <dbReference type="EMBL" id="RFS44510.1"/>
    </source>
</evidence>
<gene>
    <name evidence="3" type="ORF">D0Q02_21610</name>
</gene>
<feature type="domain" description="VTC" evidence="2">
    <location>
        <begin position="48"/>
        <end position="272"/>
    </location>
</feature>
<dbReference type="OrthoDB" id="9800181at2"/>
<reference evidence="3 4" key="1">
    <citation type="submission" date="2018-08" db="EMBL/GenBank/DDBJ databases">
        <title>Verrucosispora craniellae sp. nov., isolated from a marine sponge in the South China Sea.</title>
        <authorList>
            <person name="Li L."/>
            <person name="Lin H.W."/>
        </authorList>
    </citation>
    <scope>NUCLEOTIDE SEQUENCE [LARGE SCALE GENOMIC DNA]</scope>
    <source>
        <strain evidence="3 4">LHW63014</strain>
    </source>
</reference>
<dbReference type="InterPro" id="IPR042267">
    <property type="entry name" value="VTC_sf"/>
</dbReference>
<dbReference type="PANTHER" id="PTHR40050">
    <property type="entry name" value="INNER SPORE COAT PROTEIN H"/>
    <property type="match status" value="1"/>
</dbReference>
<dbReference type="AlphaFoldDB" id="A0A372FVG5"/>
<feature type="compositionally biased region" description="Gly residues" evidence="1">
    <location>
        <begin position="347"/>
        <end position="357"/>
    </location>
</feature>
<feature type="compositionally biased region" description="Basic and acidic residues" evidence="1">
    <location>
        <begin position="392"/>
        <end position="401"/>
    </location>
</feature>
<dbReference type="GO" id="GO:0006799">
    <property type="term" value="P:polyphosphate biosynthetic process"/>
    <property type="evidence" value="ECO:0007669"/>
    <property type="project" value="UniProtKB-ARBA"/>
</dbReference>
<dbReference type="EMBL" id="QVFU01000028">
    <property type="protein sequence ID" value="RFS44510.1"/>
    <property type="molecule type" value="Genomic_DNA"/>
</dbReference>
<feature type="compositionally biased region" description="Low complexity" evidence="1">
    <location>
        <begin position="7"/>
        <end position="20"/>
    </location>
</feature>
<feature type="compositionally biased region" description="Low complexity" evidence="1">
    <location>
        <begin position="378"/>
        <end position="391"/>
    </location>
</feature>
<feature type="region of interest" description="Disordered" evidence="1">
    <location>
        <begin position="1"/>
        <end position="33"/>
    </location>
</feature>